<sequence>MHRLLILGMVALAGCGGATVARNETGAEAVPASPASCGAGQFQDMIGKHEANLQVMTLPPMVRIYQQGSPLREAPDPERLNFVFDNQRIIRAVNCG</sequence>
<evidence type="ECO:0000313" key="2">
    <source>
        <dbReference type="Proteomes" id="UP001595443"/>
    </source>
</evidence>
<reference evidence="2" key="1">
    <citation type="journal article" date="2019" name="Int. J. Syst. Evol. Microbiol.">
        <title>The Global Catalogue of Microorganisms (GCM) 10K type strain sequencing project: providing services to taxonomists for standard genome sequencing and annotation.</title>
        <authorList>
            <consortium name="The Broad Institute Genomics Platform"/>
            <consortium name="The Broad Institute Genome Sequencing Center for Infectious Disease"/>
            <person name="Wu L."/>
            <person name="Ma J."/>
        </authorList>
    </citation>
    <scope>NUCLEOTIDE SEQUENCE [LARGE SCALE GENOMIC DNA]</scope>
    <source>
        <strain evidence="2">KCTC 62192</strain>
    </source>
</reference>
<keyword evidence="2" id="KW-1185">Reference proteome</keyword>
<dbReference type="EMBL" id="JBHRSK010000003">
    <property type="protein sequence ID" value="MFC2966916.1"/>
    <property type="molecule type" value="Genomic_DNA"/>
</dbReference>
<name>A0ABV7AC76_9RHOB</name>
<comment type="caution">
    <text evidence="1">The sequence shown here is derived from an EMBL/GenBank/DDBJ whole genome shotgun (WGS) entry which is preliminary data.</text>
</comment>
<gene>
    <name evidence="1" type="ORF">ACFOES_02315</name>
</gene>
<dbReference type="Proteomes" id="UP001595443">
    <property type="component" value="Unassembled WGS sequence"/>
</dbReference>
<dbReference type="Gene3D" id="3.30.10.10">
    <property type="entry name" value="Trypsin Inhibitor V, subunit A"/>
    <property type="match status" value="1"/>
</dbReference>
<dbReference type="PROSITE" id="PS51257">
    <property type="entry name" value="PROKAR_LIPOPROTEIN"/>
    <property type="match status" value="1"/>
</dbReference>
<protein>
    <recommendedName>
        <fullName evidence="3">Peptidase inhibitor I78 family protein</fullName>
    </recommendedName>
</protein>
<accession>A0ABV7AC76</accession>
<dbReference type="RefSeq" id="WP_377831547.1">
    <property type="nucleotide sequence ID" value="NZ_JBHRSK010000003.1"/>
</dbReference>
<evidence type="ECO:0008006" key="3">
    <source>
        <dbReference type="Google" id="ProtNLM"/>
    </source>
</evidence>
<organism evidence="1 2">
    <name type="scientific">Acidimangrovimonas pyrenivorans</name>
    <dbReference type="NCBI Taxonomy" id="2030798"/>
    <lineage>
        <taxon>Bacteria</taxon>
        <taxon>Pseudomonadati</taxon>
        <taxon>Pseudomonadota</taxon>
        <taxon>Alphaproteobacteria</taxon>
        <taxon>Rhodobacterales</taxon>
        <taxon>Paracoccaceae</taxon>
        <taxon>Acidimangrovimonas</taxon>
    </lineage>
</organism>
<proteinExistence type="predicted"/>
<evidence type="ECO:0000313" key="1">
    <source>
        <dbReference type="EMBL" id="MFC2966916.1"/>
    </source>
</evidence>